<name>R7TRJ7_CAPTE</name>
<evidence type="ECO:0000313" key="7">
    <source>
        <dbReference type="Proteomes" id="UP000014760"/>
    </source>
</evidence>
<keyword evidence="7" id="KW-1185">Reference proteome</keyword>
<dbReference type="CDD" id="cd00037">
    <property type="entry name" value="CLECT"/>
    <property type="match status" value="1"/>
</dbReference>
<dbReference type="InterPro" id="IPR018378">
    <property type="entry name" value="C-type_lectin_CS"/>
</dbReference>
<accession>R7TRJ7</accession>
<evidence type="ECO:0000256" key="3">
    <source>
        <dbReference type="SAM" id="Phobius"/>
    </source>
</evidence>
<keyword evidence="3" id="KW-0472">Membrane</keyword>
<dbReference type="PROSITE" id="PS50041">
    <property type="entry name" value="C_TYPE_LECTIN_2"/>
    <property type="match status" value="1"/>
</dbReference>
<dbReference type="PANTHER" id="PTHR22803">
    <property type="entry name" value="MANNOSE, PHOSPHOLIPASE, LECTIN RECEPTOR RELATED"/>
    <property type="match status" value="1"/>
</dbReference>
<reference evidence="6" key="3">
    <citation type="submission" date="2015-06" db="UniProtKB">
        <authorList>
            <consortium name="EnsemblMetazoa"/>
        </authorList>
    </citation>
    <scope>IDENTIFICATION</scope>
</reference>
<evidence type="ECO:0000313" key="6">
    <source>
        <dbReference type="EnsemblMetazoa" id="CapteP227961"/>
    </source>
</evidence>
<gene>
    <name evidence="5" type="ORF">CAPTEDRAFT_227961</name>
</gene>
<dbReference type="HOGENOM" id="CLU_728142_0_0_1"/>
<keyword evidence="1" id="KW-1015">Disulfide bond</keyword>
<evidence type="ECO:0000313" key="5">
    <source>
        <dbReference type="EMBL" id="ELT94121.1"/>
    </source>
</evidence>
<sequence length="380" mass="42159">MEQNFIQNLVTNSGPNGTAMGNVWIGLWRTEPPIERCLSDSFPDDCVTRAREGWTWDDGSRVDVFSHWADNQPDGESQCGRMVVNGNWRDISCDVLQRFICEKSLVDEITTPNTNVNTISSTHAETEIKTSTLKTSTTVALMTNHSTKAGPEKETSTFKIPTAMESTNHTVSIPMYIGIFTGLFFLIIIIVAILVAGERNNNSDKKVEEPVTNNTETSVEMDNAYETLRNTDTVLTTTSLNHPPSVQDELSDESENLEDGDIIKRHQRTSYTPAHELALEYSSSSSVTPEPSPTLPGGGALERNGSSEFKPESEVEYMMPVEIEDSGVSTDTSREHLGDEGDDEDEVFHGDVIQKRNGKGLVMRKKKSSYRPTLSQIENQ</sequence>
<dbReference type="AlphaFoldDB" id="R7TRJ7"/>
<protein>
    <recommendedName>
        <fullName evidence="4">C-type lectin domain-containing protein</fullName>
    </recommendedName>
</protein>
<proteinExistence type="predicted"/>
<dbReference type="Gene3D" id="3.10.100.10">
    <property type="entry name" value="Mannose-Binding Protein A, subunit A"/>
    <property type="match status" value="1"/>
</dbReference>
<dbReference type="SUPFAM" id="SSF56436">
    <property type="entry name" value="C-type lectin-like"/>
    <property type="match status" value="1"/>
</dbReference>
<dbReference type="InterPro" id="IPR001304">
    <property type="entry name" value="C-type_lectin-like"/>
</dbReference>
<keyword evidence="3" id="KW-0812">Transmembrane</keyword>
<dbReference type="OrthoDB" id="538816at2759"/>
<dbReference type="EMBL" id="KB309537">
    <property type="protein sequence ID" value="ELT94121.1"/>
    <property type="molecule type" value="Genomic_DNA"/>
</dbReference>
<evidence type="ECO:0000256" key="1">
    <source>
        <dbReference type="ARBA" id="ARBA00023157"/>
    </source>
</evidence>
<feature type="transmembrane region" description="Helical" evidence="3">
    <location>
        <begin position="173"/>
        <end position="196"/>
    </location>
</feature>
<dbReference type="EMBL" id="AMQN01000313">
    <property type="status" value="NOT_ANNOTATED_CDS"/>
    <property type="molecule type" value="Genomic_DNA"/>
</dbReference>
<dbReference type="InterPro" id="IPR016186">
    <property type="entry name" value="C-type_lectin-like/link_sf"/>
</dbReference>
<feature type="compositionally biased region" description="Basic residues" evidence="2">
    <location>
        <begin position="356"/>
        <end position="369"/>
    </location>
</feature>
<dbReference type="InterPro" id="IPR016187">
    <property type="entry name" value="CTDL_fold"/>
</dbReference>
<dbReference type="Pfam" id="PF00059">
    <property type="entry name" value="Lectin_C"/>
    <property type="match status" value="1"/>
</dbReference>
<feature type="compositionally biased region" description="Acidic residues" evidence="2">
    <location>
        <begin position="249"/>
        <end position="260"/>
    </location>
</feature>
<keyword evidence="3" id="KW-1133">Transmembrane helix</keyword>
<evidence type="ECO:0000259" key="4">
    <source>
        <dbReference type="PROSITE" id="PS50041"/>
    </source>
</evidence>
<organism evidence="5">
    <name type="scientific">Capitella teleta</name>
    <name type="common">Polychaete worm</name>
    <dbReference type="NCBI Taxonomy" id="283909"/>
    <lineage>
        <taxon>Eukaryota</taxon>
        <taxon>Metazoa</taxon>
        <taxon>Spiralia</taxon>
        <taxon>Lophotrochozoa</taxon>
        <taxon>Annelida</taxon>
        <taxon>Polychaeta</taxon>
        <taxon>Sedentaria</taxon>
        <taxon>Scolecida</taxon>
        <taxon>Capitellidae</taxon>
        <taxon>Capitella</taxon>
    </lineage>
</organism>
<feature type="domain" description="C-type lectin" evidence="4">
    <location>
        <begin position="1"/>
        <end position="102"/>
    </location>
</feature>
<evidence type="ECO:0000256" key="2">
    <source>
        <dbReference type="SAM" id="MobiDB-lite"/>
    </source>
</evidence>
<feature type="region of interest" description="Disordered" evidence="2">
    <location>
        <begin position="237"/>
        <end position="380"/>
    </location>
</feature>
<feature type="compositionally biased region" description="Polar residues" evidence="2">
    <location>
        <begin position="370"/>
        <end position="380"/>
    </location>
</feature>
<dbReference type="Proteomes" id="UP000014760">
    <property type="component" value="Unassembled WGS sequence"/>
</dbReference>
<reference evidence="7" key="1">
    <citation type="submission" date="2012-12" db="EMBL/GenBank/DDBJ databases">
        <authorList>
            <person name="Hellsten U."/>
            <person name="Grimwood J."/>
            <person name="Chapman J.A."/>
            <person name="Shapiro H."/>
            <person name="Aerts A."/>
            <person name="Otillar R.P."/>
            <person name="Terry A.Y."/>
            <person name="Boore J.L."/>
            <person name="Simakov O."/>
            <person name="Marletaz F."/>
            <person name="Cho S.-J."/>
            <person name="Edsinger-Gonzales E."/>
            <person name="Havlak P."/>
            <person name="Kuo D.-H."/>
            <person name="Larsson T."/>
            <person name="Lv J."/>
            <person name="Arendt D."/>
            <person name="Savage R."/>
            <person name="Osoegawa K."/>
            <person name="de Jong P."/>
            <person name="Lindberg D.R."/>
            <person name="Seaver E.C."/>
            <person name="Weisblat D.A."/>
            <person name="Putnam N.H."/>
            <person name="Grigoriev I.V."/>
            <person name="Rokhsar D.S."/>
        </authorList>
    </citation>
    <scope>NUCLEOTIDE SEQUENCE</scope>
    <source>
        <strain evidence="7">I ESC-2004</strain>
    </source>
</reference>
<dbReference type="PROSITE" id="PS00615">
    <property type="entry name" value="C_TYPE_LECTIN_1"/>
    <property type="match status" value="1"/>
</dbReference>
<dbReference type="InterPro" id="IPR050111">
    <property type="entry name" value="C-type_lectin/snaclec_domain"/>
</dbReference>
<dbReference type="EnsemblMetazoa" id="CapteT227961">
    <property type="protein sequence ID" value="CapteP227961"/>
    <property type="gene ID" value="CapteG227961"/>
</dbReference>
<reference evidence="5 7" key="2">
    <citation type="journal article" date="2013" name="Nature">
        <title>Insights into bilaterian evolution from three spiralian genomes.</title>
        <authorList>
            <person name="Simakov O."/>
            <person name="Marletaz F."/>
            <person name="Cho S.J."/>
            <person name="Edsinger-Gonzales E."/>
            <person name="Havlak P."/>
            <person name="Hellsten U."/>
            <person name="Kuo D.H."/>
            <person name="Larsson T."/>
            <person name="Lv J."/>
            <person name="Arendt D."/>
            <person name="Savage R."/>
            <person name="Osoegawa K."/>
            <person name="de Jong P."/>
            <person name="Grimwood J."/>
            <person name="Chapman J.A."/>
            <person name="Shapiro H."/>
            <person name="Aerts A."/>
            <person name="Otillar R.P."/>
            <person name="Terry A.Y."/>
            <person name="Boore J.L."/>
            <person name="Grigoriev I.V."/>
            <person name="Lindberg D.R."/>
            <person name="Seaver E.C."/>
            <person name="Weisblat D.A."/>
            <person name="Putnam N.H."/>
            <person name="Rokhsar D.S."/>
        </authorList>
    </citation>
    <scope>NUCLEOTIDE SEQUENCE</scope>
    <source>
        <strain evidence="5 7">I ESC-2004</strain>
    </source>
</reference>